<organism evidence="7 8">
    <name type="scientific">Juglans regia</name>
    <name type="common">English walnut</name>
    <dbReference type="NCBI Taxonomy" id="51240"/>
    <lineage>
        <taxon>Eukaryota</taxon>
        <taxon>Viridiplantae</taxon>
        <taxon>Streptophyta</taxon>
        <taxon>Embryophyta</taxon>
        <taxon>Tracheophyta</taxon>
        <taxon>Spermatophyta</taxon>
        <taxon>Magnoliopsida</taxon>
        <taxon>eudicotyledons</taxon>
        <taxon>Gunneridae</taxon>
        <taxon>Pentapetalae</taxon>
        <taxon>rosids</taxon>
        <taxon>fabids</taxon>
        <taxon>Fagales</taxon>
        <taxon>Juglandaceae</taxon>
        <taxon>Juglans</taxon>
    </lineage>
</organism>
<evidence type="ECO:0000256" key="1">
    <source>
        <dbReference type="ARBA" id="ARBA00004496"/>
    </source>
</evidence>
<dbReference type="AlphaFoldDB" id="A0A833YC50"/>
<dbReference type="Gramene" id="Jr01_24560_p1">
    <property type="protein sequence ID" value="cds.Jr01_24560_p1"/>
    <property type="gene ID" value="Jr01_24560"/>
</dbReference>
<dbReference type="GO" id="GO:0016887">
    <property type="term" value="F:ATP hydrolysis activity"/>
    <property type="evidence" value="ECO:0007669"/>
    <property type="project" value="InterPro"/>
</dbReference>
<evidence type="ECO:0000256" key="4">
    <source>
        <dbReference type="ARBA" id="ARBA00022741"/>
    </source>
</evidence>
<sequence length="147" mass="16871">MDMPWSKILDIVAGMKCVEVYLDYSKFYEAFSKNLKLSIHEDSQNKTKLAELLHYHSTKSGDEKTNLKDYMTRMKEGQSDIYYITGESKKTVVNSSFLEKLRKKAYEVLYMVGAIDEDVVGQLREIESKKPVSATKGGLKHNCTLWA</sequence>
<dbReference type="InterPro" id="IPR020568">
    <property type="entry name" value="Ribosomal_Su5_D2-typ_SF"/>
</dbReference>
<evidence type="ECO:0000256" key="3">
    <source>
        <dbReference type="ARBA" id="ARBA00022490"/>
    </source>
</evidence>
<reference evidence="7" key="1">
    <citation type="submission" date="2015-10" db="EMBL/GenBank/DDBJ databases">
        <authorList>
            <person name="Martinez-Garcia P.J."/>
            <person name="Crepeau M.W."/>
            <person name="Puiu D."/>
            <person name="Gonzalez-Ibeas D."/>
            <person name="Whalen J."/>
            <person name="Stevens K."/>
            <person name="Paul R."/>
            <person name="Butterfield T."/>
            <person name="Britton M."/>
            <person name="Reagan R."/>
            <person name="Chakraborty S."/>
            <person name="Walawage S.L."/>
            <person name="Vasquez-Gross H.A."/>
            <person name="Cardeno C."/>
            <person name="Famula R."/>
            <person name="Pratt K."/>
            <person name="Kuruganti S."/>
            <person name="Aradhya M.K."/>
            <person name="Leslie C.A."/>
            <person name="Dandekar A.M."/>
            <person name="Salzberg S.L."/>
            <person name="Wegrzyn J.L."/>
            <person name="Langley C.H."/>
            <person name="Neale D.B."/>
        </authorList>
    </citation>
    <scope>NUCLEOTIDE SEQUENCE</scope>
    <source>
        <tissue evidence="7">Leaves</tissue>
    </source>
</reference>
<dbReference type="SUPFAM" id="SSF54211">
    <property type="entry name" value="Ribosomal protein S5 domain 2-like"/>
    <property type="match status" value="1"/>
</dbReference>
<comment type="similarity">
    <text evidence="2">Belongs to the heat shock protein 90 family.</text>
</comment>
<feature type="non-terminal residue" evidence="7">
    <location>
        <position position="1"/>
    </location>
</feature>
<evidence type="ECO:0000256" key="5">
    <source>
        <dbReference type="ARBA" id="ARBA00022840"/>
    </source>
</evidence>
<dbReference type="GO" id="GO:0005737">
    <property type="term" value="C:cytoplasm"/>
    <property type="evidence" value="ECO:0007669"/>
    <property type="project" value="UniProtKB-SubCell"/>
</dbReference>
<dbReference type="GO" id="GO:0051082">
    <property type="term" value="F:unfolded protein binding"/>
    <property type="evidence" value="ECO:0007669"/>
    <property type="project" value="InterPro"/>
</dbReference>
<dbReference type="GO" id="GO:0005524">
    <property type="term" value="F:ATP binding"/>
    <property type="evidence" value="ECO:0007669"/>
    <property type="project" value="UniProtKB-KW"/>
</dbReference>
<proteinExistence type="inferred from homology"/>
<evidence type="ECO:0000313" key="7">
    <source>
        <dbReference type="EMBL" id="KAF5481636.1"/>
    </source>
</evidence>
<reference evidence="7" key="2">
    <citation type="submission" date="2020-03" db="EMBL/GenBank/DDBJ databases">
        <title>Walnut 2.0.</title>
        <authorList>
            <person name="Marrano A."/>
            <person name="Britton M."/>
            <person name="Zimin A.V."/>
            <person name="Zaini P.A."/>
            <person name="Workman R."/>
            <person name="Puiu D."/>
            <person name="Bianco L."/>
            <person name="Allen B.J."/>
            <person name="Troggio M."/>
            <person name="Leslie C.A."/>
            <person name="Timp W."/>
            <person name="Dendekar A."/>
            <person name="Salzberg S.L."/>
            <person name="Neale D.B."/>
        </authorList>
    </citation>
    <scope>NUCLEOTIDE SEQUENCE</scope>
    <source>
        <tissue evidence="7">Leaves</tissue>
    </source>
</reference>
<dbReference type="Gene3D" id="3.30.230.80">
    <property type="match status" value="1"/>
</dbReference>
<accession>A0A833YC50</accession>
<keyword evidence="6" id="KW-0143">Chaperone</keyword>
<dbReference type="GO" id="GO:0140662">
    <property type="term" value="F:ATP-dependent protein folding chaperone"/>
    <property type="evidence" value="ECO:0007669"/>
    <property type="project" value="InterPro"/>
</dbReference>
<dbReference type="EMBL" id="LIHL02000001">
    <property type="protein sequence ID" value="KAF5481636.1"/>
    <property type="molecule type" value="Genomic_DNA"/>
</dbReference>
<dbReference type="Pfam" id="PF00183">
    <property type="entry name" value="HSP90"/>
    <property type="match status" value="1"/>
</dbReference>
<dbReference type="Gene3D" id="3.40.50.11260">
    <property type="match status" value="1"/>
</dbReference>
<name>A0A833YC50_JUGRE</name>
<evidence type="ECO:0000313" key="8">
    <source>
        <dbReference type="Proteomes" id="UP000619265"/>
    </source>
</evidence>
<gene>
    <name evidence="7" type="ORF">F2P56_002275</name>
</gene>
<keyword evidence="5" id="KW-0067">ATP-binding</keyword>
<protein>
    <submittedName>
        <fullName evidence="7">Uncharacterized protein</fullName>
    </submittedName>
</protein>
<comment type="subcellular location">
    <subcellularLocation>
        <location evidence="1">Cytoplasm</location>
    </subcellularLocation>
</comment>
<dbReference type="InterPro" id="IPR001404">
    <property type="entry name" value="Hsp90_fam"/>
</dbReference>
<keyword evidence="4" id="KW-0547">Nucleotide-binding</keyword>
<evidence type="ECO:0000256" key="2">
    <source>
        <dbReference type="ARBA" id="ARBA00008239"/>
    </source>
</evidence>
<keyword evidence="3" id="KW-0963">Cytoplasm</keyword>
<comment type="caution">
    <text evidence="7">The sequence shown here is derived from an EMBL/GenBank/DDBJ whole genome shotgun (WGS) entry which is preliminary data.</text>
</comment>
<evidence type="ECO:0000256" key="6">
    <source>
        <dbReference type="ARBA" id="ARBA00023186"/>
    </source>
</evidence>
<dbReference type="PANTHER" id="PTHR11528">
    <property type="entry name" value="HEAT SHOCK PROTEIN 90 FAMILY MEMBER"/>
    <property type="match status" value="1"/>
</dbReference>
<dbReference type="FunFam" id="3.40.50.11260:FF:000001">
    <property type="entry name" value="Heat shock protein 90 alpha"/>
    <property type="match status" value="1"/>
</dbReference>
<dbReference type="Proteomes" id="UP000619265">
    <property type="component" value="Unassembled WGS sequence"/>
</dbReference>